<name>A0A7X5TUH0_9MICO</name>
<feature type="transmembrane region" description="Helical" evidence="10">
    <location>
        <begin position="137"/>
        <end position="159"/>
    </location>
</feature>
<dbReference type="RefSeq" id="WP_167150753.1">
    <property type="nucleotide sequence ID" value="NZ_JAAMOX010000002.1"/>
</dbReference>
<dbReference type="EC" id="2.7.13.3" evidence="2"/>
<dbReference type="PIRSF" id="PIRSF037434">
    <property type="entry name" value="STHK_ChrS"/>
    <property type="match status" value="1"/>
</dbReference>
<reference evidence="13 14" key="1">
    <citation type="submission" date="2020-02" db="EMBL/GenBank/DDBJ databases">
        <title>Sequencing the genomes of 1000 actinobacteria strains.</title>
        <authorList>
            <person name="Klenk H.-P."/>
        </authorList>
    </citation>
    <scope>NUCLEOTIDE SEQUENCE [LARGE SCALE GENOMIC DNA]</scope>
    <source>
        <strain evidence="13 14">DSM 27960</strain>
    </source>
</reference>
<comment type="caution">
    <text evidence="13">The sequence shown here is derived from an EMBL/GenBank/DDBJ whole genome shotgun (WGS) entry which is preliminary data.</text>
</comment>
<proteinExistence type="predicted"/>
<dbReference type="SUPFAM" id="SSF55874">
    <property type="entry name" value="ATPase domain of HSP90 chaperone/DNA topoisomerase II/histidine kinase"/>
    <property type="match status" value="1"/>
</dbReference>
<dbReference type="CDD" id="cd16917">
    <property type="entry name" value="HATPase_UhpB-NarQ-NarX-like"/>
    <property type="match status" value="1"/>
</dbReference>
<comment type="catalytic activity">
    <reaction evidence="1">
        <text>ATP + protein L-histidine = ADP + protein N-phospho-L-histidine.</text>
        <dbReference type="EC" id="2.7.13.3"/>
    </reaction>
</comment>
<dbReference type="EMBL" id="JAAMOX010000002">
    <property type="protein sequence ID" value="NIH54368.1"/>
    <property type="molecule type" value="Genomic_DNA"/>
</dbReference>
<dbReference type="InterPro" id="IPR017205">
    <property type="entry name" value="Sig_transdc_His_kinase_ChrS"/>
</dbReference>
<feature type="transmembrane region" description="Helical" evidence="10">
    <location>
        <begin position="72"/>
        <end position="90"/>
    </location>
</feature>
<feature type="transmembrane region" description="Helical" evidence="10">
    <location>
        <begin position="110"/>
        <end position="130"/>
    </location>
</feature>
<protein>
    <recommendedName>
        <fullName evidence="2">histidine kinase</fullName>
        <ecNumber evidence="2">2.7.13.3</ecNumber>
    </recommendedName>
</protein>
<dbReference type="InterPro" id="IPR050482">
    <property type="entry name" value="Sensor_HK_TwoCompSys"/>
</dbReference>
<dbReference type="PANTHER" id="PTHR24421">
    <property type="entry name" value="NITRATE/NITRITE SENSOR PROTEIN NARX-RELATED"/>
    <property type="match status" value="1"/>
</dbReference>
<evidence type="ECO:0000259" key="11">
    <source>
        <dbReference type="Pfam" id="PF02518"/>
    </source>
</evidence>
<evidence type="ECO:0000256" key="2">
    <source>
        <dbReference type="ARBA" id="ARBA00012438"/>
    </source>
</evidence>
<evidence type="ECO:0000256" key="1">
    <source>
        <dbReference type="ARBA" id="ARBA00000085"/>
    </source>
</evidence>
<dbReference type="Pfam" id="PF02518">
    <property type="entry name" value="HATPase_c"/>
    <property type="match status" value="1"/>
</dbReference>
<dbReference type="GO" id="GO:0005524">
    <property type="term" value="F:ATP binding"/>
    <property type="evidence" value="ECO:0007669"/>
    <property type="project" value="UniProtKB-KW"/>
</dbReference>
<dbReference type="AlphaFoldDB" id="A0A7X5TUH0"/>
<keyword evidence="10" id="KW-1133">Transmembrane helix</keyword>
<accession>A0A7X5TUH0</accession>
<keyword evidence="10" id="KW-0812">Transmembrane</keyword>
<dbReference type="GO" id="GO:0000155">
    <property type="term" value="F:phosphorelay sensor kinase activity"/>
    <property type="evidence" value="ECO:0007669"/>
    <property type="project" value="InterPro"/>
</dbReference>
<feature type="domain" description="Signal transduction histidine kinase subgroup 3 dimerisation and phosphoacceptor" evidence="12">
    <location>
        <begin position="195"/>
        <end position="261"/>
    </location>
</feature>
<dbReference type="Gene3D" id="1.20.5.1930">
    <property type="match status" value="1"/>
</dbReference>
<dbReference type="GO" id="GO:0046983">
    <property type="term" value="F:protein dimerization activity"/>
    <property type="evidence" value="ECO:0007669"/>
    <property type="project" value="InterPro"/>
</dbReference>
<evidence type="ECO:0000256" key="3">
    <source>
        <dbReference type="ARBA" id="ARBA00022553"/>
    </source>
</evidence>
<evidence type="ECO:0000256" key="5">
    <source>
        <dbReference type="ARBA" id="ARBA00022741"/>
    </source>
</evidence>
<keyword evidence="6 13" id="KW-0418">Kinase</keyword>
<evidence type="ECO:0000256" key="7">
    <source>
        <dbReference type="ARBA" id="ARBA00022840"/>
    </source>
</evidence>
<evidence type="ECO:0000259" key="12">
    <source>
        <dbReference type="Pfam" id="PF07730"/>
    </source>
</evidence>
<dbReference type="InterPro" id="IPR003594">
    <property type="entry name" value="HATPase_dom"/>
</dbReference>
<sequence length="431" mass="45383">MGKLTQENGWTIAVVGASAVLGVLALLTVESDGVGWLTTEVNVAATVLLLCGIILYYALIARRHLDGMSGSWTSQLVLIALSAGIVSLNPNLLSVQVIFYPLMWSTSRTLRQAVVMTGVGSFVIGLAAVLGHNDPDWVWVGWAIVGASYAFSLAMGLWITTIATQGAENARLLDELRQQQDQIAALNRAAGADAERAHLSRDLHDTVAQTLTGVVLLSRQTEKQLETLEPSTVRDRSIELIRLVESSSAEALTETRAMVATTSSLASAGGSFAETVQRLADRFAKETGIQVAVECEAEASAALSRANEVVVLRCVQEGLANVRKHARATTVKVSLTLGKDSERATESFVRLTLTDNGIGLGEQPLGGFNPEGDGGQFGLAGMRDRLALVGGALTLANGESATDTLRGHGAVLTVSLPNVSQPTAETEGAPE</sequence>
<organism evidence="13 14">
    <name type="scientific">Lysinibacter cavernae</name>
    <dbReference type="NCBI Taxonomy" id="1640652"/>
    <lineage>
        <taxon>Bacteria</taxon>
        <taxon>Bacillati</taxon>
        <taxon>Actinomycetota</taxon>
        <taxon>Actinomycetes</taxon>
        <taxon>Micrococcales</taxon>
        <taxon>Microbacteriaceae</taxon>
        <taxon>Lysinibacter</taxon>
    </lineage>
</organism>
<evidence type="ECO:0000313" key="13">
    <source>
        <dbReference type="EMBL" id="NIH54368.1"/>
    </source>
</evidence>
<evidence type="ECO:0000256" key="9">
    <source>
        <dbReference type="SAM" id="Coils"/>
    </source>
</evidence>
<feature type="transmembrane region" description="Helical" evidence="10">
    <location>
        <begin position="12"/>
        <end position="29"/>
    </location>
</feature>
<keyword evidence="4" id="KW-0808">Transferase</keyword>
<dbReference type="Gene3D" id="3.30.565.10">
    <property type="entry name" value="Histidine kinase-like ATPase, C-terminal domain"/>
    <property type="match status" value="1"/>
</dbReference>
<keyword evidence="14" id="KW-1185">Reference proteome</keyword>
<feature type="domain" description="Histidine kinase/HSP90-like ATPase" evidence="11">
    <location>
        <begin position="310"/>
        <end position="418"/>
    </location>
</feature>
<dbReference type="Pfam" id="PF07730">
    <property type="entry name" value="HisKA_3"/>
    <property type="match status" value="1"/>
</dbReference>
<keyword evidence="9" id="KW-0175">Coiled coil</keyword>
<dbReference type="InterPro" id="IPR036890">
    <property type="entry name" value="HATPase_C_sf"/>
</dbReference>
<evidence type="ECO:0000256" key="4">
    <source>
        <dbReference type="ARBA" id="ARBA00022679"/>
    </source>
</evidence>
<keyword evidence="10" id="KW-0472">Membrane</keyword>
<keyword evidence="8" id="KW-0902">Two-component regulatory system</keyword>
<dbReference type="Proteomes" id="UP000541033">
    <property type="component" value="Unassembled WGS sequence"/>
</dbReference>
<evidence type="ECO:0000256" key="6">
    <source>
        <dbReference type="ARBA" id="ARBA00022777"/>
    </source>
</evidence>
<evidence type="ECO:0000313" key="14">
    <source>
        <dbReference type="Proteomes" id="UP000541033"/>
    </source>
</evidence>
<evidence type="ECO:0000256" key="8">
    <source>
        <dbReference type="ARBA" id="ARBA00023012"/>
    </source>
</evidence>
<keyword evidence="3" id="KW-0597">Phosphoprotein</keyword>
<dbReference type="GO" id="GO:0016020">
    <property type="term" value="C:membrane"/>
    <property type="evidence" value="ECO:0007669"/>
    <property type="project" value="InterPro"/>
</dbReference>
<dbReference type="InterPro" id="IPR011712">
    <property type="entry name" value="Sig_transdc_His_kin_sub3_dim/P"/>
</dbReference>
<feature type="transmembrane region" description="Helical" evidence="10">
    <location>
        <begin position="41"/>
        <end position="60"/>
    </location>
</feature>
<dbReference type="PANTHER" id="PTHR24421:SF10">
    <property type="entry name" value="NITRATE_NITRITE SENSOR PROTEIN NARQ"/>
    <property type="match status" value="1"/>
</dbReference>
<evidence type="ECO:0000256" key="10">
    <source>
        <dbReference type="SAM" id="Phobius"/>
    </source>
</evidence>
<gene>
    <name evidence="13" type="ORF">FHX76_002264</name>
</gene>
<keyword evidence="7" id="KW-0067">ATP-binding</keyword>
<feature type="coiled-coil region" evidence="9">
    <location>
        <begin position="162"/>
        <end position="189"/>
    </location>
</feature>
<keyword evidence="5" id="KW-0547">Nucleotide-binding</keyword>